<dbReference type="OrthoDB" id="4436220at2759"/>
<dbReference type="RefSeq" id="XP_031000324.1">
    <property type="nucleotide sequence ID" value="XM_031136662.1"/>
</dbReference>
<organism evidence="1 2">
    <name type="scientific">Thyridium curvatum</name>
    <dbReference type="NCBI Taxonomy" id="1093900"/>
    <lineage>
        <taxon>Eukaryota</taxon>
        <taxon>Fungi</taxon>
        <taxon>Dikarya</taxon>
        <taxon>Ascomycota</taxon>
        <taxon>Pezizomycotina</taxon>
        <taxon>Sordariomycetes</taxon>
        <taxon>Sordariomycetidae</taxon>
        <taxon>Thyridiales</taxon>
        <taxon>Thyridiaceae</taxon>
        <taxon>Thyridium</taxon>
    </lineage>
</organism>
<keyword evidence="2" id="KW-1185">Reference proteome</keyword>
<reference evidence="1 2" key="1">
    <citation type="submission" date="2019-06" db="EMBL/GenBank/DDBJ databases">
        <title>Draft genome sequence of the filamentous fungus Phialemoniopsis curvata isolated from diesel fuel.</title>
        <authorList>
            <person name="Varaljay V.A."/>
            <person name="Lyon W.J."/>
            <person name="Crouch A.L."/>
            <person name="Drake C.E."/>
            <person name="Hollomon J.M."/>
            <person name="Nadeau L.J."/>
            <person name="Nunn H.S."/>
            <person name="Stevenson B.S."/>
            <person name="Bojanowski C.L."/>
            <person name="Crookes-Goodson W.J."/>
        </authorList>
    </citation>
    <scope>NUCLEOTIDE SEQUENCE [LARGE SCALE GENOMIC DNA]</scope>
    <source>
        <strain evidence="1 2">D216</strain>
    </source>
</reference>
<gene>
    <name evidence="1" type="ORF">E0L32_002470</name>
</gene>
<dbReference type="Gene3D" id="3.30.530.20">
    <property type="match status" value="1"/>
</dbReference>
<protein>
    <submittedName>
        <fullName evidence="1">Uncharacterized protein</fullName>
    </submittedName>
</protein>
<dbReference type="GeneID" id="41969917"/>
<dbReference type="CDD" id="cd07821">
    <property type="entry name" value="PYR_PYL_RCAR_like"/>
    <property type="match status" value="1"/>
</dbReference>
<accession>A0A507BGJ3</accession>
<dbReference type="InterPro" id="IPR019587">
    <property type="entry name" value="Polyketide_cyclase/dehydratase"/>
</dbReference>
<dbReference type="AlphaFoldDB" id="A0A507BGJ3"/>
<dbReference type="STRING" id="1093900.A0A507BGJ3"/>
<comment type="caution">
    <text evidence="1">The sequence shown here is derived from an EMBL/GenBank/DDBJ whole genome shotgun (WGS) entry which is preliminary data.</text>
</comment>
<dbReference type="PANTHER" id="PTHR39332">
    <property type="entry name" value="BLL4707 PROTEIN"/>
    <property type="match status" value="1"/>
</dbReference>
<evidence type="ECO:0000313" key="1">
    <source>
        <dbReference type="EMBL" id="TPX18613.1"/>
    </source>
</evidence>
<proteinExistence type="predicted"/>
<dbReference type="Pfam" id="PF10604">
    <property type="entry name" value="Polyketide_cyc2"/>
    <property type="match status" value="1"/>
</dbReference>
<dbReference type="EMBL" id="SKBQ01000010">
    <property type="protein sequence ID" value="TPX18613.1"/>
    <property type="molecule type" value="Genomic_DNA"/>
</dbReference>
<dbReference type="SUPFAM" id="SSF55961">
    <property type="entry name" value="Bet v1-like"/>
    <property type="match status" value="1"/>
</dbReference>
<dbReference type="InterPro" id="IPR023393">
    <property type="entry name" value="START-like_dom_sf"/>
</dbReference>
<name>A0A507BGJ3_9PEZI</name>
<dbReference type="PANTHER" id="PTHR39332:SF7">
    <property type="entry name" value="SRPBCC FAMILY PROTEIN"/>
    <property type="match status" value="1"/>
</dbReference>
<evidence type="ECO:0000313" key="2">
    <source>
        <dbReference type="Proteomes" id="UP000319257"/>
    </source>
</evidence>
<dbReference type="Proteomes" id="UP000319257">
    <property type="component" value="Unassembled WGS sequence"/>
</dbReference>
<dbReference type="InParanoid" id="A0A507BGJ3"/>
<sequence>MSRTLVHRETQVLDHDVDKVWSTVSDFGGVATWIPSVSTCTVEGKGIGTVRTVIRSGMSIQEKLAILDNATHTISYRILDPTPFPMKGFFGTIRLDGQGGKTRLVWTADAEDIDDDGMAIVRPVMDDFIKSSITGLRAVLDGQPKDSEK</sequence>